<keyword evidence="1" id="KW-0812">Transmembrane</keyword>
<dbReference type="Proteomes" id="UP000541444">
    <property type="component" value="Unassembled WGS sequence"/>
</dbReference>
<dbReference type="EMBL" id="JACGCM010000816">
    <property type="protein sequence ID" value="KAF6165717.1"/>
    <property type="molecule type" value="Genomic_DNA"/>
</dbReference>
<dbReference type="AlphaFoldDB" id="A0A7J7NEY1"/>
<keyword evidence="3" id="KW-1185">Reference proteome</keyword>
<protein>
    <recommendedName>
        <fullName evidence="4">Neoxanthin synthase</fullName>
    </recommendedName>
</protein>
<dbReference type="OrthoDB" id="196782at2759"/>
<dbReference type="PANTHER" id="PTHR34543:SF1">
    <property type="entry name" value="PROTEIN ABA DEFICIENT 4, CHLOROPLASTIC"/>
    <property type="match status" value="1"/>
</dbReference>
<feature type="transmembrane region" description="Helical" evidence="1">
    <location>
        <begin position="212"/>
        <end position="231"/>
    </location>
</feature>
<evidence type="ECO:0000256" key="1">
    <source>
        <dbReference type="SAM" id="Phobius"/>
    </source>
</evidence>
<feature type="transmembrane region" description="Helical" evidence="1">
    <location>
        <begin position="128"/>
        <end position="146"/>
    </location>
</feature>
<dbReference type="Pfam" id="PF14108">
    <property type="entry name" value="ABA4-like"/>
    <property type="match status" value="1"/>
</dbReference>
<feature type="transmembrane region" description="Helical" evidence="1">
    <location>
        <begin position="93"/>
        <end position="116"/>
    </location>
</feature>
<gene>
    <name evidence="2" type="ORF">GIB67_012614</name>
</gene>
<evidence type="ECO:0008006" key="4">
    <source>
        <dbReference type="Google" id="ProtNLM"/>
    </source>
</evidence>
<organism evidence="2 3">
    <name type="scientific">Kingdonia uniflora</name>
    <dbReference type="NCBI Taxonomy" id="39325"/>
    <lineage>
        <taxon>Eukaryota</taxon>
        <taxon>Viridiplantae</taxon>
        <taxon>Streptophyta</taxon>
        <taxon>Embryophyta</taxon>
        <taxon>Tracheophyta</taxon>
        <taxon>Spermatophyta</taxon>
        <taxon>Magnoliopsida</taxon>
        <taxon>Ranunculales</taxon>
        <taxon>Circaeasteraceae</taxon>
        <taxon>Kingdonia</taxon>
    </lineage>
</organism>
<dbReference type="PANTHER" id="PTHR34543">
    <property type="entry name" value="PROTEIN ABA DEFICIENT 4, CHLOROPLASTIC"/>
    <property type="match status" value="1"/>
</dbReference>
<keyword evidence="1" id="KW-0472">Membrane</keyword>
<proteinExistence type="predicted"/>
<evidence type="ECO:0000313" key="2">
    <source>
        <dbReference type="EMBL" id="KAF6165717.1"/>
    </source>
</evidence>
<reference evidence="2 3" key="1">
    <citation type="journal article" date="2020" name="IScience">
        <title>Genome Sequencing of the Endangered Kingdonia uniflora (Circaeasteraceae, Ranunculales) Reveals Potential Mechanisms of Evolutionary Specialization.</title>
        <authorList>
            <person name="Sun Y."/>
            <person name="Deng T."/>
            <person name="Zhang A."/>
            <person name="Moore M.J."/>
            <person name="Landis J.B."/>
            <person name="Lin N."/>
            <person name="Zhang H."/>
            <person name="Zhang X."/>
            <person name="Huang J."/>
            <person name="Zhang X."/>
            <person name="Sun H."/>
            <person name="Wang H."/>
        </authorList>
    </citation>
    <scope>NUCLEOTIDE SEQUENCE [LARGE SCALE GENOMIC DNA]</scope>
    <source>
        <strain evidence="2">TB1705</strain>
        <tissue evidence="2">Leaf</tissue>
    </source>
</reference>
<name>A0A7J7NEY1_9MAGN</name>
<evidence type="ECO:0000313" key="3">
    <source>
        <dbReference type="Proteomes" id="UP000541444"/>
    </source>
</evidence>
<comment type="caution">
    <text evidence="2">The sequence shown here is derived from an EMBL/GenBank/DDBJ whole genome shotgun (WGS) entry which is preliminary data.</text>
</comment>
<sequence>MGFFVCYSHSPISLKADRLWLAMRPCHTLGIQQRSVLGSLSTGYSGQRVARIGTTLSPEWSFVRGLKVVISLKVARCAQRRKNCGVVASYSQIASTVFTLGTVAVLPFYSLMVLAPKARLTRRSMESGIPYALLGLLYAYVLYLSWTPDTIRIMFASKYWLPELPGIARLFSNEMTLASAWIHLLVVDLFAARQVFLDGLENNIETRHSVSLCLMFCPVGIFAHVITKALSKRASNVEQNM</sequence>
<feature type="transmembrane region" description="Helical" evidence="1">
    <location>
        <begin position="166"/>
        <end position="191"/>
    </location>
</feature>
<dbReference type="InterPro" id="IPR025461">
    <property type="entry name" value="ABA4-like"/>
</dbReference>
<accession>A0A7J7NEY1</accession>
<keyword evidence="1" id="KW-1133">Transmembrane helix</keyword>